<dbReference type="AlphaFoldDB" id="A0A0M6XU70"/>
<comment type="pathway">
    <text evidence="1">Cofactor biosynthesis; adenosylcobalamin biosynthesis.</text>
</comment>
<evidence type="ECO:0000256" key="3">
    <source>
        <dbReference type="ARBA" id="ARBA00023002"/>
    </source>
</evidence>
<dbReference type="GO" id="GO:0016994">
    <property type="term" value="F:precorrin-6A reductase activity"/>
    <property type="evidence" value="ECO:0007669"/>
    <property type="project" value="UniProtKB-EC"/>
</dbReference>
<dbReference type="EC" id="1.3.1.54" evidence="4"/>
<keyword evidence="3 4" id="KW-0560">Oxidoreductase</keyword>
<dbReference type="UniPathway" id="UPA00148"/>
<dbReference type="STRING" id="282197.SAMN04488517_103187"/>
<sequence>MLILAGTAEARRVCAAVAGRDVLASFAGATRAPADLKVPMRTGGFGGETGFRAALSGISAVLDATHPFATAITARTARVCADLGLPYLRLTRPPWPKRPLWHHAPDADAAARALAPGARVFLSTGPGSLDAFLDRGLTLFCRRIDPAPDRDDVTWITGRPPFEREGERALFTLLGITDLVAKNAGGVAPKLDAADDLGLTTHIIDRPPLQPGKETHDIDRAIAFVRTHAAPLPDHRDRG</sequence>
<dbReference type="PANTHER" id="PTHR36925:SF1">
    <property type="entry name" value="COBALT-PRECORRIN-6A REDUCTASE"/>
    <property type="match status" value="1"/>
</dbReference>
<dbReference type="EMBL" id="CXPG01000021">
    <property type="protein sequence ID" value="CTQ34157.1"/>
    <property type="molecule type" value="Genomic_DNA"/>
</dbReference>
<evidence type="ECO:0000313" key="4">
    <source>
        <dbReference type="EMBL" id="CTQ34157.1"/>
    </source>
</evidence>
<organism evidence="4 5">
    <name type="scientific">Jannaschia rubra</name>
    <dbReference type="NCBI Taxonomy" id="282197"/>
    <lineage>
        <taxon>Bacteria</taxon>
        <taxon>Pseudomonadati</taxon>
        <taxon>Pseudomonadota</taxon>
        <taxon>Alphaproteobacteria</taxon>
        <taxon>Rhodobacterales</taxon>
        <taxon>Roseobacteraceae</taxon>
        <taxon>Jannaschia</taxon>
    </lineage>
</organism>
<protein>
    <submittedName>
        <fullName evidence="4">Precorrin-6A reductase</fullName>
        <ecNumber evidence="4">1.3.1.54</ecNumber>
    </submittedName>
</protein>
<dbReference type="Pfam" id="PF02571">
    <property type="entry name" value="CbiJ"/>
    <property type="match status" value="1"/>
</dbReference>
<proteinExistence type="predicted"/>
<dbReference type="PANTHER" id="PTHR36925">
    <property type="entry name" value="COBALT-PRECORRIN-6A REDUCTASE"/>
    <property type="match status" value="1"/>
</dbReference>
<accession>A0A0M6XU70</accession>
<name>A0A0M6XU70_9RHOB</name>
<evidence type="ECO:0000313" key="5">
    <source>
        <dbReference type="Proteomes" id="UP000048908"/>
    </source>
</evidence>
<reference evidence="4 5" key="1">
    <citation type="submission" date="2015-07" db="EMBL/GenBank/DDBJ databases">
        <authorList>
            <person name="Noorani M."/>
        </authorList>
    </citation>
    <scope>NUCLEOTIDE SEQUENCE [LARGE SCALE GENOMIC DNA]</scope>
    <source>
        <strain evidence="4 5">CECT 5088</strain>
    </source>
</reference>
<evidence type="ECO:0000256" key="2">
    <source>
        <dbReference type="ARBA" id="ARBA00022573"/>
    </source>
</evidence>
<keyword evidence="2" id="KW-0169">Cobalamin biosynthesis</keyword>
<dbReference type="GO" id="GO:0009236">
    <property type="term" value="P:cobalamin biosynthetic process"/>
    <property type="evidence" value="ECO:0007669"/>
    <property type="project" value="UniProtKB-UniPathway"/>
</dbReference>
<keyword evidence="5" id="KW-1185">Reference proteome</keyword>
<dbReference type="PROSITE" id="PS51014">
    <property type="entry name" value="COBK_CBIJ"/>
    <property type="match status" value="1"/>
</dbReference>
<dbReference type="InterPro" id="IPR003723">
    <property type="entry name" value="Precorrin-6x_reduct"/>
</dbReference>
<evidence type="ECO:0000256" key="1">
    <source>
        <dbReference type="ARBA" id="ARBA00004953"/>
    </source>
</evidence>
<dbReference type="Proteomes" id="UP000048908">
    <property type="component" value="Unassembled WGS sequence"/>
</dbReference>
<gene>
    <name evidence="4" type="primary">cobK</name>
    <name evidence="4" type="ORF">JAN5088_02950</name>
</gene>